<comment type="cofactor">
    <cofactor evidence="2">
        <name>Mn(2+)</name>
        <dbReference type="ChEBI" id="CHEBI:29035"/>
    </cofactor>
</comment>
<dbReference type="Gene3D" id="3.40.350.10">
    <property type="entry name" value="Creatinase/prolidase N-terminal domain"/>
    <property type="match status" value="1"/>
</dbReference>
<dbReference type="PANTHER" id="PTHR43226">
    <property type="entry name" value="XAA-PRO AMINOPEPTIDASE 3"/>
    <property type="match status" value="1"/>
</dbReference>
<keyword evidence="10" id="KW-1185">Reference proteome</keyword>
<dbReference type="Pfam" id="PF00557">
    <property type="entry name" value="Peptidase_M24"/>
    <property type="match status" value="1"/>
</dbReference>
<evidence type="ECO:0000256" key="6">
    <source>
        <dbReference type="ARBA" id="ARBA00022801"/>
    </source>
</evidence>
<keyword evidence="5" id="KW-0479">Metal-binding</keyword>
<dbReference type="SMART" id="SM01011">
    <property type="entry name" value="AMP_N"/>
    <property type="match status" value="1"/>
</dbReference>
<accession>A0A1G7T4V9</accession>
<evidence type="ECO:0000256" key="2">
    <source>
        <dbReference type="ARBA" id="ARBA00001936"/>
    </source>
</evidence>
<dbReference type="EMBL" id="FNCQ01000002">
    <property type="protein sequence ID" value="SDG30305.1"/>
    <property type="molecule type" value="Genomic_DNA"/>
</dbReference>
<comment type="catalytic activity">
    <reaction evidence="1">
        <text>Release of any N-terminal amino acid, including proline, that is linked to proline, even from a dipeptide or tripeptide.</text>
        <dbReference type="EC" id="3.4.11.9"/>
    </reaction>
</comment>
<dbReference type="SUPFAM" id="SSF55920">
    <property type="entry name" value="Creatinase/aminopeptidase"/>
    <property type="match status" value="1"/>
</dbReference>
<evidence type="ECO:0000256" key="3">
    <source>
        <dbReference type="ARBA" id="ARBA00008766"/>
    </source>
</evidence>
<dbReference type="AlphaFoldDB" id="A0A1G7T4V9"/>
<dbReference type="Pfam" id="PF05195">
    <property type="entry name" value="AMP_N"/>
    <property type="match status" value="1"/>
</dbReference>
<dbReference type="InterPro" id="IPR029149">
    <property type="entry name" value="Creatin/AminoP/Spt16_N"/>
</dbReference>
<reference evidence="10" key="1">
    <citation type="submission" date="2016-10" db="EMBL/GenBank/DDBJ databases">
        <authorList>
            <person name="Varghese N."/>
            <person name="Submissions S."/>
        </authorList>
    </citation>
    <scope>NUCLEOTIDE SEQUENCE [LARGE SCALE GENOMIC DNA]</scope>
    <source>
        <strain evidence="10">BP1-148</strain>
    </source>
</reference>
<evidence type="ECO:0000313" key="10">
    <source>
        <dbReference type="Proteomes" id="UP000198779"/>
    </source>
</evidence>
<dbReference type="InterPro" id="IPR036005">
    <property type="entry name" value="Creatinase/aminopeptidase-like"/>
</dbReference>
<keyword evidence="7" id="KW-0464">Manganese</keyword>
<proteinExistence type="inferred from homology"/>
<dbReference type="InterPro" id="IPR000994">
    <property type="entry name" value="Pept_M24"/>
</dbReference>
<evidence type="ECO:0000256" key="4">
    <source>
        <dbReference type="ARBA" id="ARBA00012574"/>
    </source>
</evidence>
<dbReference type="SUPFAM" id="SSF53092">
    <property type="entry name" value="Creatinase/prolidase N-terminal domain"/>
    <property type="match status" value="1"/>
</dbReference>
<dbReference type="EC" id="3.4.11.9" evidence="4"/>
<keyword evidence="9" id="KW-0031">Aminopeptidase</keyword>
<gene>
    <name evidence="9" type="ORF">SAMN04487901_102127</name>
</gene>
<feature type="domain" description="Aminopeptidase P N-terminal" evidence="8">
    <location>
        <begin position="3"/>
        <end position="135"/>
    </location>
</feature>
<name>A0A1G7T4V9_9BACT</name>
<comment type="similarity">
    <text evidence="3">Belongs to the peptidase M24B family.</text>
</comment>
<evidence type="ECO:0000259" key="8">
    <source>
        <dbReference type="SMART" id="SM01011"/>
    </source>
</evidence>
<keyword evidence="6" id="KW-0378">Hydrolase</keyword>
<organism evidence="9 10">
    <name type="scientific">Prevotella communis</name>
    <dbReference type="NCBI Taxonomy" id="2913614"/>
    <lineage>
        <taxon>Bacteria</taxon>
        <taxon>Pseudomonadati</taxon>
        <taxon>Bacteroidota</taxon>
        <taxon>Bacteroidia</taxon>
        <taxon>Bacteroidales</taxon>
        <taxon>Prevotellaceae</taxon>
        <taxon>Prevotella</taxon>
    </lineage>
</organism>
<dbReference type="InterPro" id="IPR007865">
    <property type="entry name" value="Aminopep_P_N"/>
</dbReference>
<keyword evidence="9" id="KW-0645">Protease</keyword>
<dbReference type="Gene3D" id="3.90.230.10">
    <property type="entry name" value="Creatinase/methionine aminopeptidase superfamily"/>
    <property type="match status" value="1"/>
</dbReference>
<dbReference type="PANTHER" id="PTHR43226:SF4">
    <property type="entry name" value="XAA-PRO AMINOPEPTIDASE 3"/>
    <property type="match status" value="1"/>
</dbReference>
<dbReference type="RefSeq" id="WP_091814591.1">
    <property type="nucleotide sequence ID" value="NZ_FNCQ01000002.1"/>
</dbReference>
<dbReference type="Proteomes" id="UP000198779">
    <property type="component" value="Unassembled WGS sequence"/>
</dbReference>
<dbReference type="GO" id="GO:0070006">
    <property type="term" value="F:metalloaminopeptidase activity"/>
    <property type="evidence" value="ECO:0007669"/>
    <property type="project" value="InterPro"/>
</dbReference>
<protein>
    <recommendedName>
        <fullName evidence="4">Xaa-Pro aminopeptidase</fullName>
        <ecNumber evidence="4">3.4.11.9</ecNumber>
    </recommendedName>
</protein>
<dbReference type="GO" id="GO:0005829">
    <property type="term" value="C:cytosol"/>
    <property type="evidence" value="ECO:0007669"/>
    <property type="project" value="TreeGrafter"/>
</dbReference>
<dbReference type="GO" id="GO:0030145">
    <property type="term" value="F:manganese ion binding"/>
    <property type="evidence" value="ECO:0007669"/>
    <property type="project" value="InterPro"/>
</dbReference>
<sequence>MAINKDTYIKRRARLKKDVGSGLLLFLGNDEVGMNYADNTYRFRQDSTFLYFFGLDYPALAAVIDIDADKEIVFGNELTIDDIVWTGIQPSLCDKCEPAGISEVLPMKELKNYIDKAHAKSQPIHFLPPYRGDHKVWLWELLGIEAAAQADKASVPFIKAIVSQRNYKDDEEIQLIEESVDLSTEMHLAAYRTVRPGIHESEVAAAVEEVACRHGNALAFPTIATVQGQVLHNHGFIHQLNEGDIFLLDAGAETKSHYAGDLSSSMPVGEKFTDRQAEVYNIHLRSFYAAVDKLELGVPFREAHIAAATEIARGMKELGLMKGDPAEAAECGAYALFFPCGLGHMVGLDVHNMENLGEQYVGYAEGQVKSKQFGFKSLRLARPLEKGFVFTVEPGIYFIPELMDRWEAEGQFRDFICYDKLKPWRNFTGLRNELNYAMTEKGARLLGTIKKPMTIEEVYKAKNN</sequence>
<evidence type="ECO:0000313" key="9">
    <source>
        <dbReference type="EMBL" id="SDG30305.1"/>
    </source>
</evidence>
<dbReference type="STRING" id="645274.SAMN04487901_102127"/>
<dbReference type="GO" id="GO:0006508">
    <property type="term" value="P:proteolysis"/>
    <property type="evidence" value="ECO:0007669"/>
    <property type="project" value="TreeGrafter"/>
</dbReference>
<evidence type="ECO:0000256" key="1">
    <source>
        <dbReference type="ARBA" id="ARBA00001424"/>
    </source>
</evidence>
<evidence type="ECO:0000256" key="7">
    <source>
        <dbReference type="ARBA" id="ARBA00023211"/>
    </source>
</evidence>
<evidence type="ECO:0000256" key="5">
    <source>
        <dbReference type="ARBA" id="ARBA00022723"/>
    </source>
</evidence>
<dbReference type="InterPro" id="IPR052433">
    <property type="entry name" value="X-Pro_dipept-like"/>
</dbReference>